<protein>
    <recommendedName>
        <fullName evidence="2">VWFA domain-containing protein</fullName>
    </recommendedName>
</protein>
<name>K1WXS0_TRIAC</name>
<feature type="region of interest" description="Disordered" evidence="1">
    <location>
        <begin position="1"/>
        <end position="225"/>
    </location>
</feature>
<evidence type="ECO:0000313" key="4">
    <source>
        <dbReference type="Proteomes" id="UP000006757"/>
    </source>
</evidence>
<dbReference type="Gene3D" id="3.40.50.410">
    <property type="entry name" value="von Willebrand factor, type A domain"/>
    <property type="match status" value="1"/>
</dbReference>
<dbReference type="InterPro" id="IPR036465">
    <property type="entry name" value="vWFA_dom_sf"/>
</dbReference>
<dbReference type="Proteomes" id="UP000006757">
    <property type="component" value="Unassembled WGS sequence"/>
</dbReference>
<dbReference type="eggNOG" id="ENOG502QUI6">
    <property type="taxonomic scope" value="Eukaryota"/>
</dbReference>
<keyword evidence="4" id="KW-1185">Reference proteome</keyword>
<dbReference type="PANTHER" id="PTHR34706:SF2">
    <property type="entry name" value="RFEF"/>
    <property type="match status" value="1"/>
</dbReference>
<accession>K1WXS0</accession>
<evidence type="ECO:0000256" key="1">
    <source>
        <dbReference type="SAM" id="MobiDB-lite"/>
    </source>
</evidence>
<dbReference type="PANTHER" id="PTHR34706">
    <property type="entry name" value="SLR1338 PROTEIN"/>
    <property type="match status" value="1"/>
</dbReference>
<evidence type="ECO:0000313" key="3">
    <source>
        <dbReference type="EMBL" id="EKD05474.1"/>
    </source>
</evidence>
<dbReference type="EMBL" id="AMBO01000091">
    <property type="protein sequence ID" value="EKD05474.1"/>
    <property type="molecule type" value="Genomic_DNA"/>
</dbReference>
<proteinExistence type="predicted"/>
<dbReference type="OrthoDB" id="2142040at2759"/>
<gene>
    <name evidence="3" type="ORF">A1Q2_00235</name>
</gene>
<feature type="compositionally biased region" description="Gly residues" evidence="1">
    <location>
        <begin position="206"/>
        <end position="223"/>
    </location>
</feature>
<feature type="compositionally biased region" description="Low complexity" evidence="1">
    <location>
        <begin position="80"/>
        <end position="205"/>
    </location>
</feature>
<dbReference type="STRING" id="1220162.K1WXS0"/>
<dbReference type="InterPro" id="IPR002035">
    <property type="entry name" value="VWF_A"/>
</dbReference>
<dbReference type="OMA" id="SVRFMNN"/>
<feature type="compositionally biased region" description="Gly residues" evidence="1">
    <location>
        <begin position="15"/>
        <end position="32"/>
    </location>
</feature>
<reference evidence="3 4" key="1">
    <citation type="journal article" date="2012" name="Eukaryot. Cell">
        <title>Genome sequence of the Trichosporon asahii environmental strain CBS 8904.</title>
        <authorList>
            <person name="Yang R.Y."/>
            <person name="Li H.T."/>
            <person name="Zhu H."/>
            <person name="Zhou G.P."/>
            <person name="Wang M."/>
            <person name="Wang L."/>
        </authorList>
    </citation>
    <scope>NUCLEOTIDE SEQUENCE [LARGE SCALE GENOMIC DNA]</scope>
    <source>
        <strain evidence="3 4">CBS 8904</strain>
    </source>
</reference>
<dbReference type="InParanoid" id="K1WXS0"/>
<dbReference type="SUPFAM" id="SSF53300">
    <property type="entry name" value="vWA-like"/>
    <property type="match status" value="1"/>
</dbReference>
<organism evidence="3 4">
    <name type="scientific">Trichosporon asahii var. asahii (strain CBS 8904)</name>
    <name type="common">Yeast</name>
    <dbReference type="NCBI Taxonomy" id="1220162"/>
    <lineage>
        <taxon>Eukaryota</taxon>
        <taxon>Fungi</taxon>
        <taxon>Dikarya</taxon>
        <taxon>Basidiomycota</taxon>
        <taxon>Agaricomycotina</taxon>
        <taxon>Tremellomycetes</taxon>
        <taxon>Trichosporonales</taxon>
        <taxon>Trichosporonaceae</taxon>
        <taxon>Trichosporon</taxon>
    </lineage>
</organism>
<dbReference type="AlphaFoldDB" id="K1WXS0"/>
<dbReference type="HOGENOM" id="CLU_026238_0_0_1"/>
<evidence type="ECO:0000259" key="2">
    <source>
        <dbReference type="PROSITE" id="PS50234"/>
    </source>
</evidence>
<sequence>MGLASKLAAANAAGGAPGGAPGGYGAPPGGQYGAPAGAPPPPGGAGQYGAPPPPGGQYGAPPGAPPVPGQRPGQQGGQYGQQPGQQQYGAPGQQQGQYGQPGQQHGQQGQYGQPPAYGQQPGQQGQYGQQGQQGQYGQQPGQQGQYGQPGQQGQYGQPGQQPGQYGQPGQQPGQYGQPGQQPYGAPGQQPGQYGQQQGQYGQPGQQPGGFGAAGGAPAPGGGPSAQVLLQQLQTCVQDQKIQAFYPPGSLEQVAQRVAASGALPKIAQEWRMPLELATELVKLALFDVILYVDDSGSMQFEENGERIDDLKLRVAYATSLFDHDGIQVRFMNSNVQGNNITNEQQAMQLLQQVKFSGLTPLGTNLMNKVIQPLVLNPARSGQLQKPVVVITITDGTPAGENKDEIFNVILRTDHELRNSRYGSDAISYQFAQVGNDQKAQAFLETLDNHPQVGNLVDCTSNYEAEQAEMMRKSRIDLTPELWLLKLLMGPIDSSYDTKDESVSAGQFESVLASVDCDRPATNYQGSLHEASAVSAARHTKYWPHSTSQKYSTILQSLRLLPIPQSQGMVLQSRMAKDD</sequence>
<dbReference type="PROSITE" id="PS50234">
    <property type="entry name" value="VWFA"/>
    <property type="match status" value="1"/>
</dbReference>
<comment type="caution">
    <text evidence="3">The sequence shown here is derived from an EMBL/GenBank/DDBJ whole genome shotgun (WGS) entry which is preliminary data.</text>
</comment>
<feature type="domain" description="VWFA" evidence="2">
    <location>
        <begin position="287"/>
        <end position="481"/>
    </location>
</feature>